<protein>
    <submittedName>
        <fullName evidence="1">Uncharacterized protein</fullName>
    </submittedName>
</protein>
<evidence type="ECO:0000313" key="1">
    <source>
        <dbReference type="EMBL" id="AEW47354.1"/>
    </source>
</evidence>
<sequence>MTVKRFKTKIISYVAVLALCGGGLHWAIEYRKNEIREAKREIAENMTRTVVYELVSIEGDEYLAIGNEFDKRGMRQGINLTPQQVGKRLEIGDKVIGVWKGKNLVNVIAK</sequence>
<gene>
    <name evidence="1" type="ORF">B5S_0120</name>
</gene>
<reference evidence="1 2" key="1">
    <citation type="submission" date="2011-09" db="EMBL/GenBank/DDBJ databases">
        <title>Complete Genome Sequence of Bacillus cereus Bacteriophage B5S.</title>
        <authorList>
            <person name="Lee J.-H."/>
            <person name="Shin H."/>
            <person name="Son B."/>
            <person name="Ryu S."/>
        </authorList>
    </citation>
    <scope>NUCLEOTIDE SEQUENCE [LARGE SCALE GENOMIC DNA]</scope>
</reference>
<evidence type="ECO:0000313" key="2">
    <source>
        <dbReference type="Proteomes" id="UP000006291"/>
    </source>
</evidence>
<organism evidence="1 2">
    <name type="scientific">Bacillus phage B5S</name>
    <dbReference type="NCBI Taxonomy" id="1126949"/>
    <lineage>
        <taxon>Viruses</taxon>
        <taxon>Duplodnaviria</taxon>
        <taxon>Heunggongvirae</taxon>
        <taxon>Uroviricota</taxon>
        <taxon>Caudoviricetes</taxon>
        <taxon>Herelleviridae</taxon>
        <taxon>Bastillevirinae</taxon>
        <taxon>Bequatrovirus</taxon>
        <taxon>Bequatrovirus B4</taxon>
    </lineage>
</organism>
<proteinExistence type="predicted"/>
<name>J9PRG6_9CAUD</name>
<dbReference type="Proteomes" id="UP000006291">
    <property type="component" value="Segment"/>
</dbReference>
<dbReference type="EMBL" id="JN797796">
    <property type="protein sequence ID" value="AEW47354.1"/>
    <property type="molecule type" value="Genomic_DNA"/>
</dbReference>
<accession>J9PRG6</accession>